<feature type="region of interest" description="Disordered" evidence="1">
    <location>
        <begin position="1127"/>
        <end position="1245"/>
    </location>
</feature>
<evidence type="ECO:0000313" key="2">
    <source>
        <dbReference type="EMBL" id="TNY17633.1"/>
    </source>
</evidence>
<dbReference type="PANTHER" id="PTHR48125:SF10">
    <property type="entry name" value="OS12G0136300 PROTEIN"/>
    <property type="match status" value="1"/>
</dbReference>
<feature type="compositionally biased region" description="Basic and acidic residues" evidence="1">
    <location>
        <begin position="1218"/>
        <end position="1232"/>
    </location>
</feature>
<reference evidence="2 3" key="1">
    <citation type="submission" date="2019-03" db="EMBL/GenBank/DDBJ databases">
        <title>Rhodosporidium diobovatum UCD-FST 08-225 genome sequencing, assembly, and annotation.</title>
        <authorList>
            <person name="Fakankun I.U."/>
            <person name="Fristensky B."/>
            <person name="Levin D.B."/>
        </authorList>
    </citation>
    <scope>NUCLEOTIDE SEQUENCE [LARGE SCALE GENOMIC DNA]</scope>
    <source>
        <strain evidence="2 3">UCD-FST 08-225</strain>
    </source>
</reference>
<feature type="compositionally biased region" description="Polar residues" evidence="1">
    <location>
        <begin position="408"/>
        <end position="419"/>
    </location>
</feature>
<evidence type="ECO:0000256" key="1">
    <source>
        <dbReference type="SAM" id="MobiDB-lite"/>
    </source>
</evidence>
<feature type="compositionally biased region" description="Pro residues" evidence="1">
    <location>
        <begin position="874"/>
        <end position="887"/>
    </location>
</feature>
<accession>A0A5C5FL93</accession>
<feature type="compositionally biased region" description="Basic and acidic residues" evidence="1">
    <location>
        <begin position="434"/>
        <end position="450"/>
    </location>
</feature>
<feature type="region of interest" description="Disordered" evidence="1">
    <location>
        <begin position="132"/>
        <end position="179"/>
    </location>
</feature>
<feature type="compositionally biased region" description="Low complexity" evidence="1">
    <location>
        <begin position="284"/>
        <end position="301"/>
    </location>
</feature>
<dbReference type="STRING" id="5288.A0A5C5FL93"/>
<feature type="compositionally biased region" description="Polar residues" evidence="1">
    <location>
        <begin position="1178"/>
        <end position="1190"/>
    </location>
</feature>
<proteinExistence type="predicted"/>
<sequence>MALGHRSGPIVTETEPTHSSPALSFRSGASFLTHRSVDSAAAHAHRRALSVPPASLGASPRCVVGADEPATARGERGARAQLRSPRMPLTNGVAVSPSNVDPDATIRAASTAALDLHDDDLSSFVARGSRAPSEPFFGGASSTAPSRSHRDRATTSLRSVSSSHAVTPMASSMSPSGDGASVLPAGVEYDPSLTPADYAHASPNGAVHALDDDSFFLGGDSESLGAVSSSRRTGAGSRASRTLDAGERFAAAPTEQTTEGGGASDRSRTDSMRSPRSTIVGPTAAASRDSSFRASASSSSAGRLPSTQMSYSEGPELVSLGDSRAEPSVSSLRASRSRGAGPLFSHDSVPGAAASFPSRMAPPNRDHGSVVTHGLSSPSRDSLRSPSRADHMLDPRVQSRDYALDSPSMRTTSYSTASASMGEWASPSCSPSGRGERLPTLRESGMRDSPRSPSSVSTGGAGVPGGWRPERAARSSTSRLDNSTTSPTTRSRETGAAGPAISARSSRDDISRWASGVPVGASGETTNDLSQSSSTERAASRTNGSSSRTDLAARVDAQPSSLASTLSPSRASHRSSSRSPTKSSQPLTPRSASRVSSAPSPGTSAPTPSEYVSARDYLPSRLDEGATTPSRRGTLETTTLGSSQRSPPPVSSPFFGASSASRGEEFSPGRVGRAGPVSSRSYLESEVRSPESSLFGVGSPASTPPPRRAVASFSPRLDEATEPSFDGRLVEPRAPLPVPRSVHAASGPDMHGTGGQLSLGSLSSTPRSPPLVPTGEVPVPSELGRDDPSLAFSKRYPPPSPHQPDWDGATAAEAVGYSPARDDSQHQGYGGPDLVFPRGPAPSPPHSPVSSPSRSVYSSSAPPASTNRYVARPPVKPPRRGPGPFPVPQLSEEEKRARRELRRTGRSPEWDLPISETKSARRMAAWGEMQAFEKERARLFKLLGDPLSEQDVPVLNALAVLYLDSSNPAVRQQAMHFLQNSLQLNESQPDMARLLALELEEVDLEEALAWHRFAVERGPDNPERHLSLGHCLLRAGDPVEASHVFVTVAQSFTDEPYEAIALYELGRLYQQHGAEGTSARANALEAFEGALACLARLRLERPETRLGERWDELDLVEKAVLRGLQEVRDGQKSARESPFASRSATPRGPLSPVVSTKAPPSPRGPVVDRIPLTPKSPLPQTDETLTSNSVLARDGSHSVSSEAPGQARSSAQLSEVLPAEKPRRAFAAEKPVRPPRRQRRKVDPETARTLDTILSSLSRLSRATPAAQLADSTRSLSQQVERTYAGLRQTSGGDAAQQAELVRSLDEVRHALGALPDKLASSAKRESLLPILSIRST</sequence>
<feature type="region of interest" description="Disordered" evidence="1">
    <location>
        <begin position="1"/>
        <end position="24"/>
    </location>
</feature>
<dbReference type="Proteomes" id="UP000311382">
    <property type="component" value="Unassembled WGS sequence"/>
</dbReference>
<feature type="compositionally biased region" description="Low complexity" evidence="1">
    <location>
        <begin position="577"/>
        <end position="609"/>
    </location>
</feature>
<name>A0A5C5FL93_9BASI</name>
<dbReference type="SUPFAM" id="SSF48452">
    <property type="entry name" value="TPR-like"/>
    <property type="match status" value="1"/>
</dbReference>
<dbReference type="Gene3D" id="1.25.40.10">
    <property type="entry name" value="Tetratricopeptide repeat domain"/>
    <property type="match status" value="1"/>
</dbReference>
<feature type="compositionally biased region" description="Polar residues" evidence="1">
    <location>
        <begin position="627"/>
        <end position="640"/>
    </location>
</feature>
<comment type="caution">
    <text evidence="2">The sequence shown here is derived from an EMBL/GenBank/DDBJ whole genome shotgun (WGS) entry which is preliminary data.</text>
</comment>
<feature type="compositionally biased region" description="Basic and acidic residues" evidence="1">
    <location>
        <begin position="381"/>
        <end position="403"/>
    </location>
</feature>
<dbReference type="EMBL" id="SOZI01000186">
    <property type="protein sequence ID" value="TNY17633.1"/>
    <property type="molecule type" value="Genomic_DNA"/>
</dbReference>
<feature type="region of interest" description="Disordered" evidence="1">
    <location>
        <begin position="225"/>
        <end position="911"/>
    </location>
</feature>
<feature type="compositionally biased region" description="Basic and acidic residues" evidence="1">
    <location>
        <begin position="892"/>
        <end position="909"/>
    </location>
</feature>
<gene>
    <name evidence="2" type="ORF">DMC30DRAFT_98543</name>
</gene>
<dbReference type="OrthoDB" id="2529629at2759"/>
<evidence type="ECO:0000313" key="3">
    <source>
        <dbReference type="Proteomes" id="UP000311382"/>
    </source>
</evidence>
<feature type="compositionally biased region" description="Low complexity" evidence="1">
    <location>
        <begin position="228"/>
        <end position="242"/>
    </location>
</feature>
<feature type="compositionally biased region" description="Low complexity" evidence="1">
    <location>
        <begin position="652"/>
        <end position="661"/>
    </location>
</feature>
<keyword evidence="3" id="KW-1185">Reference proteome</keyword>
<feature type="compositionally biased region" description="Polar residues" evidence="1">
    <location>
        <begin position="523"/>
        <end position="549"/>
    </location>
</feature>
<dbReference type="PANTHER" id="PTHR48125">
    <property type="entry name" value="LP07818P1"/>
    <property type="match status" value="1"/>
</dbReference>
<feature type="compositionally biased region" description="Polar residues" evidence="1">
    <location>
        <begin position="154"/>
        <end position="175"/>
    </location>
</feature>
<feature type="compositionally biased region" description="Polar residues" evidence="1">
    <location>
        <begin position="1197"/>
        <end position="1213"/>
    </location>
</feature>
<protein>
    <submittedName>
        <fullName evidence="2">Uncharacterized protein</fullName>
    </submittedName>
</protein>
<dbReference type="InterPro" id="IPR011990">
    <property type="entry name" value="TPR-like_helical_dom_sf"/>
</dbReference>
<organism evidence="2 3">
    <name type="scientific">Rhodotorula diobovata</name>
    <dbReference type="NCBI Taxonomy" id="5288"/>
    <lineage>
        <taxon>Eukaryota</taxon>
        <taxon>Fungi</taxon>
        <taxon>Dikarya</taxon>
        <taxon>Basidiomycota</taxon>
        <taxon>Pucciniomycotina</taxon>
        <taxon>Microbotryomycetes</taxon>
        <taxon>Sporidiobolales</taxon>
        <taxon>Sporidiobolaceae</taxon>
        <taxon>Rhodotorula</taxon>
    </lineage>
</organism>
<feature type="compositionally biased region" description="Low complexity" evidence="1">
    <location>
        <begin position="848"/>
        <end position="865"/>
    </location>
</feature>
<feature type="compositionally biased region" description="Low complexity" evidence="1">
    <location>
        <begin position="328"/>
        <end position="338"/>
    </location>
</feature>